<gene>
    <name evidence="3" type="ORF">BSOLF_2624</name>
</gene>
<dbReference type="InterPro" id="IPR002509">
    <property type="entry name" value="NODB_dom"/>
</dbReference>
<dbReference type="GO" id="GO:0016810">
    <property type="term" value="F:hydrolase activity, acting on carbon-nitrogen (but not peptide) bonds"/>
    <property type="evidence" value="ECO:0007669"/>
    <property type="project" value="InterPro"/>
</dbReference>
<evidence type="ECO:0000259" key="2">
    <source>
        <dbReference type="PROSITE" id="PS51677"/>
    </source>
</evidence>
<dbReference type="CDD" id="cd10959">
    <property type="entry name" value="CE4_NodB_like_3"/>
    <property type="match status" value="1"/>
</dbReference>
<dbReference type="InterPro" id="IPR011330">
    <property type="entry name" value="Glyco_hydro/deAcase_b/a-brl"/>
</dbReference>
<comment type="caution">
    <text evidence="3">The sequence shown here is derived from an EMBL/GenBank/DDBJ whole genome shotgun (WGS) entry which is preliminary data.</text>
</comment>
<dbReference type="Pfam" id="PF01522">
    <property type="entry name" value="Polysacc_deac_1"/>
    <property type="match status" value="1"/>
</dbReference>
<accession>A0A2R6Y2G6</accession>
<dbReference type="GO" id="GO:0005975">
    <property type="term" value="P:carbohydrate metabolic process"/>
    <property type="evidence" value="ECO:0007669"/>
    <property type="project" value="InterPro"/>
</dbReference>
<feature type="region of interest" description="Disordered" evidence="1">
    <location>
        <begin position="212"/>
        <end position="247"/>
    </location>
</feature>
<dbReference type="AlphaFoldDB" id="A0A2R6Y2G6"/>
<evidence type="ECO:0000313" key="4">
    <source>
        <dbReference type="Proteomes" id="UP000244338"/>
    </source>
</evidence>
<feature type="compositionally biased region" description="Basic and acidic residues" evidence="1">
    <location>
        <begin position="423"/>
        <end position="446"/>
    </location>
</feature>
<dbReference type="Gene3D" id="3.20.20.370">
    <property type="entry name" value="Glycoside hydrolase/deacetylase"/>
    <property type="match status" value="1"/>
</dbReference>
<dbReference type="SUPFAM" id="SSF88713">
    <property type="entry name" value="Glycoside hydrolase/deacetylase"/>
    <property type="match status" value="1"/>
</dbReference>
<dbReference type="EMBL" id="PEBX01000018">
    <property type="protein sequence ID" value="PTQ56822.1"/>
    <property type="molecule type" value="Genomic_DNA"/>
</dbReference>
<feature type="compositionally biased region" description="Basic and acidic residues" evidence="1">
    <location>
        <begin position="212"/>
        <end position="228"/>
    </location>
</feature>
<dbReference type="InterPro" id="IPR050248">
    <property type="entry name" value="Polysacc_deacetylase_ArnD"/>
</dbReference>
<feature type="compositionally biased region" description="Polar residues" evidence="1">
    <location>
        <begin position="447"/>
        <end position="460"/>
    </location>
</feature>
<evidence type="ECO:0000256" key="1">
    <source>
        <dbReference type="SAM" id="MobiDB-lite"/>
    </source>
</evidence>
<evidence type="ECO:0000313" key="3">
    <source>
        <dbReference type="EMBL" id="PTQ56822.1"/>
    </source>
</evidence>
<dbReference type="PROSITE" id="PS51677">
    <property type="entry name" value="NODB"/>
    <property type="match status" value="1"/>
</dbReference>
<dbReference type="Pfam" id="PF22790">
    <property type="entry name" value="YkoP"/>
    <property type="match status" value="1"/>
</dbReference>
<name>A0A2R6Y2G6_9BACL</name>
<feature type="region of interest" description="Disordered" evidence="1">
    <location>
        <begin position="423"/>
        <end position="460"/>
    </location>
</feature>
<feature type="domain" description="NodB homology" evidence="2">
    <location>
        <begin position="1"/>
        <end position="186"/>
    </location>
</feature>
<sequence>MTFDDGPHPDYTPALLKILEKEKVKATFFVVGSFVREHPETLRRVHEAGHEIGLHNERHIPNWLMWPPRTARELFKLARDIERITGEKPALYRPPWGILGLWDYVLLRRHFRIILWSIMPRDWEKSSQPKVMKWRILNRLGPGEIVLLHDSGRTFGADPTAPERMLTMLPAVFDTLKAIKSPLRFVPIGASLKKVERRKTISNAFRDHPQLDMWTKDEQHAKEEKRDPPSMTDRSFDQPNPEPKSGVKMPASVRLYFGYERLLRTIMRYRPLAGRDGFLFFQYGRYKGPSVPGLNHGDPGLVLHLNNVLLFQAMREERSDMRRMVALKREAERALRLLTYYIAEMEEDVQGCFGYTALYRGVRPFGFRVYPMARTPYVWLSSFYLKSLLALLHPQTFKRLKEGGDLTPHWTIITREELMERYGEQGSKDKQLLTDRHMSKEKRSTSDNHPLTNDPTENNS</sequence>
<organism evidence="3 4">
    <name type="scientific">Candidatus Carbonibacillus altaicus</name>
    <dbReference type="NCBI Taxonomy" id="2163959"/>
    <lineage>
        <taxon>Bacteria</taxon>
        <taxon>Bacillati</taxon>
        <taxon>Bacillota</taxon>
        <taxon>Bacilli</taxon>
        <taxon>Bacillales</taxon>
        <taxon>Candidatus Carbonibacillus</taxon>
    </lineage>
</organism>
<protein>
    <submittedName>
        <fullName evidence="3">Polysaccharide deacetylase, caspase activity</fullName>
    </submittedName>
</protein>
<dbReference type="InterPro" id="IPR054467">
    <property type="entry name" value="YkoP-like_dom"/>
</dbReference>
<proteinExistence type="predicted"/>
<reference evidence="4" key="1">
    <citation type="journal article" date="2018" name="Sci. Rep.">
        <title>Lignite coal burning seam in the remote Altai Mountains harbors a hydrogen-driven thermophilic microbial community.</title>
        <authorList>
            <person name="Kadnikov V.V."/>
            <person name="Mardanov A.V."/>
            <person name="Ivasenko D.A."/>
            <person name="Antsiferov D.V."/>
            <person name="Beletsky A.V."/>
            <person name="Karnachuk O.V."/>
            <person name="Ravin N.V."/>
        </authorList>
    </citation>
    <scope>NUCLEOTIDE SEQUENCE [LARGE SCALE GENOMIC DNA]</scope>
</reference>
<dbReference type="PANTHER" id="PTHR10587">
    <property type="entry name" value="GLYCOSYL TRANSFERASE-RELATED"/>
    <property type="match status" value="1"/>
</dbReference>
<dbReference type="PANTHER" id="PTHR10587:SF137">
    <property type="entry name" value="4-DEOXY-4-FORMAMIDO-L-ARABINOSE-PHOSPHOUNDECAPRENOL DEFORMYLASE ARND-RELATED"/>
    <property type="match status" value="1"/>
</dbReference>
<dbReference type="Proteomes" id="UP000244338">
    <property type="component" value="Unassembled WGS sequence"/>
</dbReference>